<dbReference type="SUPFAM" id="SSF53448">
    <property type="entry name" value="Nucleotide-diphospho-sugar transferases"/>
    <property type="match status" value="1"/>
</dbReference>
<accession>A0A7J0BQQ3</accession>
<sequence length="221" mass="24927">MPAPEYSIITPSAGNRPTALRHALQSVLAAMAHADLPASAVEMLIGYDGVKGPEAVNHPSARFLSLPRQGNFGNGVRRMLLAASKGRRLVFLDDDNALTQQAFLVYEEHRDVEMLIARIDVSRAFDCNYLPRSEPERELVRPSNIDPLCLCLTRELVVERCDSWRIYEGYESDYHNILRYYRRARTVVSTESVVGIYDAGRGMDSGGLNFRQRKREGRMVP</sequence>
<dbReference type="RefSeq" id="WP_174408226.1">
    <property type="nucleotide sequence ID" value="NZ_BLVP01000001.1"/>
</dbReference>
<gene>
    <name evidence="1" type="ORF">DSM19430T_01950</name>
</gene>
<name>A0A7J0BQQ3_9BACT</name>
<dbReference type="GO" id="GO:0016740">
    <property type="term" value="F:transferase activity"/>
    <property type="evidence" value="ECO:0007669"/>
    <property type="project" value="UniProtKB-KW"/>
</dbReference>
<protein>
    <submittedName>
        <fullName evidence="1">Glycosyl transferase family 2</fullName>
    </submittedName>
</protein>
<evidence type="ECO:0000313" key="2">
    <source>
        <dbReference type="Proteomes" id="UP000503820"/>
    </source>
</evidence>
<proteinExistence type="predicted"/>
<dbReference type="InterPro" id="IPR029044">
    <property type="entry name" value="Nucleotide-diphossugar_trans"/>
</dbReference>
<dbReference type="EMBL" id="BLVP01000001">
    <property type="protein sequence ID" value="GFM35511.1"/>
    <property type="molecule type" value="Genomic_DNA"/>
</dbReference>
<comment type="caution">
    <text evidence="1">The sequence shown here is derived from an EMBL/GenBank/DDBJ whole genome shotgun (WGS) entry which is preliminary data.</text>
</comment>
<dbReference type="Proteomes" id="UP000503820">
    <property type="component" value="Unassembled WGS sequence"/>
</dbReference>
<dbReference type="AlphaFoldDB" id="A0A7J0BQQ3"/>
<keyword evidence="2" id="KW-1185">Reference proteome</keyword>
<evidence type="ECO:0000313" key="1">
    <source>
        <dbReference type="EMBL" id="GFM35511.1"/>
    </source>
</evidence>
<reference evidence="1 2" key="1">
    <citation type="submission" date="2020-05" db="EMBL/GenBank/DDBJ databases">
        <title>Draft genome sequence of Desulfovibrio psychrotolerans JS1T.</title>
        <authorList>
            <person name="Ueno A."/>
            <person name="Tamazawa S."/>
            <person name="Tamamura S."/>
            <person name="Murakami T."/>
            <person name="Kiyama T."/>
            <person name="Inomata H."/>
            <person name="Amano Y."/>
            <person name="Miyakawa K."/>
            <person name="Tamaki H."/>
            <person name="Naganuma T."/>
            <person name="Kaneko K."/>
        </authorList>
    </citation>
    <scope>NUCLEOTIDE SEQUENCE [LARGE SCALE GENOMIC DNA]</scope>
    <source>
        <strain evidence="1 2">JS1</strain>
    </source>
</reference>
<organism evidence="1 2">
    <name type="scientific">Desulfovibrio psychrotolerans</name>
    <dbReference type="NCBI Taxonomy" id="415242"/>
    <lineage>
        <taxon>Bacteria</taxon>
        <taxon>Pseudomonadati</taxon>
        <taxon>Thermodesulfobacteriota</taxon>
        <taxon>Desulfovibrionia</taxon>
        <taxon>Desulfovibrionales</taxon>
        <taxon>Desulfovibrionaceae</taxon>
        <taxon>Desulfovibrio</taxon>
    </lineage>
</organism>
<keyword evidence="1" id="KW-0808">Transferase</keyword>